<accession>A0A0A9DMB9</accession>
<name>A0A0A9DMB9_ARUDO</name>
<reference evidence="1" key="2">
    <citation type="journal article" date="2015" name="Data Brief">
        <title>Shoot transcriptome of the giant reed, Arundo donax.</title>
        <authorList>
            <person name="Barrero R.A."/>
            <person name="Guerrero F.D."/>
            <person name="Moolhuijzen P."/>
            <person name="Goolsby J.A."/>
            <person name="Tidwell J."/>
            <person name="Bellgard S.E."/>
            <person name="Bellgard M.I."/>
        </authorList>
    </citation>
    <scope>NUCLEOTIDE SEQUENCE</scope>
    <source>
        <tissue evidence="1">Shoot tissue taken approximately 20 cm above the soil surface</tissue>
    </source>
</reference>
<dbReference type="AlphaFoldDB" id="A0A0A9DMB9"/>
<organism evidence="1">
    <name type="scientific">Arundo donax</name>
    <name type="common">Giant reed</name>
    <name type="synonym">Donax arundinaceus</name>
    <dbReference type="NCBI Taxonomy" id="35708"/>
    <lineage>
        <taxon>Eukaryota</taxon>
        <taxon>Viridiplantae</taxon>
        <taxon>Streptophyta</taxon>
        <taxon>Embryophyta</taxon>
        <taxon>Tracheophyta</taxon>
        <taxon>Spermatophyta</taxon>
        <taxon>Magnoliopsida</taxon>
        <taxon>Liliopsida</taxon>
        <taxon>Poales</taxon>
        <taxon>Poaceae</taxon>
        <taxon>PACMAD clade</taxon>
        <taxon>Arundinoideae</taxon>
        <taxon>Arundineae</taxon>
        <taxon>Arundo</taxon>
    </lineage>
</organism>
<proteinExistence type="predicted"/>
<protein>
    <submittedName>
        <fullName evidence="1">Uncharacterized protein</fullName>
    </submittedName>
</protein>
<sequence length="61" mass="6684">MFTPATAKGYSHSALLPSALCSSWVIFGKVYQILQGHEPTSPKICCQIGVLPTHLLPQIRF</sequence>
<dbReference type="EMBL" id="GBRH01210067">
    <property type="protein sequence ID" value="JAD87828.1"/>
    <property type="molecule type" value="Transcribed_RNA"/>
</dbReference>
<reference evidence="1" key="1">
    <citation type="submission" date="2014-09" db="EMBL/GenBank/DDBJ databases">
        <authorList>
            <person name="Magalhaes I.L.F."/>
            <person name="Oliveira U."/>
            <person name="Santos F.R."/>
            <person name="Vidigal T.H.D.A."/>
            <person name="Brescovit A.D."/>
            <person name="Santos A.J."/>
        </authorList>
    </citation>
    <scope>NUCLEOTIDE SEQUENCE</scope>
    <source>
        <tissue evidence="1">Shoot tissue taken approximately 20 cm above the soil surface</tissue>
    </source>
</reference>
<evidence type="ECO:0000313" key="1">
    <source>
        <dbReference type="EMBL" id="JAD87828.1"/>
    </source>
</evidence>